<keyword evidence="1" id="KW-0472">Membrane</keyword>
<evidence type="ECO:0000256" key="1">
    <source>
        <dbReference type="SAM" id="Phobius"/>
    </source>
</evidence>
<feature type="transmembrane region" description="Helical" evidence="1">
    <location>
        <begin position="7"/>
        <end position="26"/>
    </location>
</feature>
<sequence>MVGLDMVAFRTVAFWRSWLIFIVSIGSTNVHSPTKDILVPKGLSQWGPLSPFLFLLVAQGLVGMMAKANCIGEYQGFRVDNENHFELL</sequence>
<keyword evidence="1" id="KW-1133">Transmembrane helix</keyword>
<evidence type="ECO:0000313" key="3">
    <source>
        <dbReference type="Proteomes" id="UP001058974"/>
    </source>
</evidence>
<keyword evidence="3" id="KW-1185">Reference proteome</keyword>
<reference evidence="2 3" key="1">
    <citation type="journal article" date="2022" name="Nat. Genet.">
        <title>Improved pea reference genome and pan-genome highlight genomic features and evolutionary characteristics.</title>
        <authorList>
            <person name="Yang T."/>
            <person name="Liu R."/>
            <person name="Luo Y."/>
            <person name="Hu S."/>
            <person name="Wang D."/>
            <person name="Wang C."/>
            <person name="Pandey M.K."/>
            <person name="Ge S."/>
            <person name="Xu Q."/>
            <person name="Li N."/>
            <person name="Li G."/>
            <person name="Huang Y."/>
            <person name="Saxena R.K."/>
            <person name="Ji Y."/>
            <person name="Li M."/>
            <person name="Yan X."/>
            <person name="He Y."/>
            <person name="Liu Y."/>
            <person name="Wang X."/>
            <person name="Xiang C."/>
            <person name="Varshney R.K."/>
            <person name="Ding H."/>
            <person name="Gao S."/>
            <person name="Zong X."/>
        </authorList>
    </citation>
    <scope>NUCLEOTIDE SEQUENCE [LARGE SCALE GENOMIC DNA]</scope>
    <source>
        <strain evidence="2 3">cv. Zhongwan 6</strain>
    </source>
</reference>
<dbReference type="EMBL" id="JAMSHJ010000007">
    <property type="protein sequence ID" value="KAI5392141.1"/>
    <property type="molecule type" value="Genomic_DNA"/>
</dbReference>
<dbReference type="Proteomes" id="UP001058974">
    <property type="component" value="Chromosome 7"/>
</dbReference>
<comment type="caution">
    <text evidence="2">The sequence shown here is derived from an EMBL/GenBank/DDBJ whole genome shotgun (WGS) entry which is preliminary data.</text>
</comment>
<proteinExistence type="predicted"/>
<accession>A0A9D4VYS2</accession>
<name>A0A9D4VYS2_PEA</name>
<feature type="transmembrane region" description="Helical" evidence="1">
    <location>
        <begin position="46"/>
        <end position="66"/>
    </location>
</feature>
<organism evidence="2 3">
    <name type="scientific">Pisum sativum</name>
    <name type="common">Garden pea</name>
    <name type="synonym">Lathyrus oleraceus</name>
    <dbReference type="NCBI Taxonomy" id="3888"/>
    <lineage>
        <taxon>Eukaryota</taxon>
        <taxon>Viridiplantae</taxon>
        <taxon>Streptophyta</taxon>
        <taxon>Embryophyta</taxon>
        <taxon>Tracheophyta</taxon>
        <taxon>Spermatophyta</taxon>
        <taxon>Magnoliopsida</taxon>
        <taxon>eudicotyledons</taxon>
        <taxon>Gunneridae</taxon>
        <taxon>Pentapetalae</taxon>
        <taxon>rosids</taxon>
        <taxon>fabids</taxon>
        <taxon>Fabales</taxon>
        <taxon>Fabaceae</taxon>
        <taxon>Papilionoideae</taxon>
        <taxon>50 kb inversion clade</taxon>
        <taxon>NPAAA clade</taxon>
        <taxon>Hologalegina</taxon>
        <taxon>IRL clade</taxon>
        <taxon>Fabeae</taxon>
        <taxon>Lathyrus</taxon>
    </lineage>
</organism>
<dbReference type="AlphaFoldDB" id="A0A9D4VYS2"/>
<dbReference type="Gramene" id="Psat07G0679300-T1">
    <property type="protein sequence ID" value="KAI5392141.1"/>
    <property type="gene ID" value="KIW84_076793"/>
</dbReference>
<keyword evidence="1" id="KW-0812">Transmembrane</keyword>
<protein>
    <submittedName>
        <fullName evidence="2">Uncharacterized protein</fullName>
    </submittedName>
</protein>
<evidence type="ECO:0000313" key="2">
    <source>
        <dbReference type="EMBL" id="KAI5392141.1"/>
    </source>
</evidence>
<gene>
    <name evidence="2" type="ORF">KIW84_076793</name>
</gene>